<dbReference type="GO" id="GO:0016301">
    <property type="term" value="F:kinase activity"/>
    <property type="evidence" value="ECO:0007669"/>
    <property type="project" value="UniProtKB-KW"/>
</dbReference>
<dbReference type="RefSeq" id="WP_205496597.1">
    <property type="nucleotide sequence ID" value="NZ_JAFHAP010000013.1"/>
</dbReference>
<dbReference type="InterPro" id="IPR004358">
    <property type="entry name" value="Sig_transdc_His_kin-like_C"/>
</dbReference>
<dbReference type="Pfam" id="PF02518">
    <property type="entry name" value="HATPase_c"/>
    <property type="match status" value="1"/>
</dbReference>
<proteinExistence type="predicted"/>
<name>A0ABS2WLW8_9BACL</name>
<dbReference type="Pfam" id="PF00512">
    <property type="entry name" value="HisKA"/>
    <property type="match status" value="1"/>
</dbReference>
<evidence type="ECO:0000256" key="10">
    <source>
        <dbReference type="SAM" id="Coils"/>
    </source>
</evidence>
<keyword evidence="11" id="KW-0472">Membrane</keyword>
<dbReference type="Gene3D" id="1.10.287.130">
    <property type="match status" value="1"/>
</dbReference>
<evidence type="ECO:0000256" key="2">
    <source>
        <dbReference type="ARBA" id="ARBA00004370"/>
    </source>
</evidence>
<evidence type="ECO:0000313" key="13">
    <source>
        <dbReference type="EMBL" id="MBN2910552.1"/>
    </source>
</evidence>
<evidence type="ECO:0000256" key="9">
    <source>
        <dbReference type="ARBA" id="ARBA00023012"/>
    </source>
</evidence>
<dbReference type="EC" id="2.7.13.3" evidence="3"/>
<dbReference type="CDD" id="cd00082">
    <property type="entry name" value="HisKA"/>
    <property type="match status" value="1"/>
</dbReference>
<dbReference type="InterPro" id="IPR003661">
    <property type="entry name" value="HisK_dim/P_dom"/>
</dbReference>
<keyword evidence="14" id="KW-1185">Reference proteome</keyword>
<dbReference type="InterPro" id="IPR036097">
    <property type="entry name" value="HisK_dim/P_sf"/>
</dbReference>
<protein>
    <recommendedName>
        <fullName evidence="3">histidine kinase</fullName>
        <ecNumber evidence="3">2.7.13.3</ecNumber>
    </recommendedName>
</protein>
<keyword evidence="6" id="KW-0547">Nucleotide-binding</keyword>
<evidence type="ECO:0000256" key="4">
    <source>
        <dbReference type="ARBA" id="ARBA00022553"/>
    </source>
</evidence>
<dbReference type="PRINTS" id="PR00344">
    <property type="entry name" value="BCTRLSENSOR"/>
</dbReference>
<feature type="transmembrane region" description="Helical" evidence="11">
    <location>
        <begin position="12"/>
        <end position="33"/>
    </location>
</feature>
<comment type="subcellular location">
    <subcellularLocation>
        <location evidence="2">Membrane</location>
    </subcellularLocation>
</comment>
<dbReference type="PANTHER" id="PTHR45453:SF1">
    <property type="entry name" value="PHOSPHATE REGULON SENSOR PROTEIN PHOR"/>
    <property type="match status" value="1"/>
</dbReference>
<comment type="caution">
    <text evidence="13">The sequence shown here is derived from an EMBL/GenBank/DDBJ whole genome shotgun (WGS) entry which is preliminary data.</text>
</comment>
<keyword evidence="9" id="KW-0902">Two-component regulatory system</keyword>
<organism evidence="13 14">
    <name type="scientific">Polycladomyces zharkentensis</name>
    <dbReference type="NCBI Taxonomy" id="2807616"/>
    <lineage>
        <taxon>Bacteria</taxon>
        <taxon>Bacillati</taxon>
        <taxon>Bacillota</taxon>
        <taxon>Bacilli</taxon>
        <taxon>Bacillales</taxon>
        <taxon>Thermoactinomycetaceae</taxon>
        <taxon>Polycladomyces</taxon>
    </lineage>
</organism>
<dbReference type="SUPFAM" id="SSF55874">
    <property type="entry name" value="ATPase domain of HSP90 chaperone/DNA topoisomerase II/histidine kinase"/>
    <property type="match status" value="1"/>
</dbReference>
<accession>A0ABS2WLW8</accession>
<feature type="domain" description="Histidine kinase" evidence="12">
    <location>
        <begin position="260"/>
        <end position="481"/>
    </location>
</feature>
<evidence type="ECO:0000256" key="5">
    <source>
        <dbReference type="ARBA" id="ARBA00022679"/>
    </source>
</evidence>
<keyword evidence="5" id="KW-0808">Transferase</keyword>
<gene>
    <name evidence="13" type="ORF">JQC72_13680</name>
</gene>
<dbReference type="InterPro" id="IPR005467">
    <property type="entry name" value="His_kinase_dom"/>
</dbReference>
<evidence type="ECO:0000256" key="7">
    <source>
        <dbReference type="ARBA" id="ARBA00022777"/>
    </source>
</evidence>
<keyword evidence="7 13" id="KW-0418">Kinase</keyword>
<keyword evidence="8" id="KW-0067">ATP-binding</keyword>
<keyword evidence="4" id="KW-0597">Phosphoprotein</keyword>
<dbReference type="Gene3D" id="3.30.565.10">
    <property type="entry name" value="Histidine kinase-like ATPase, C-terminal domain"/>
    <property type="match status" value="1"/>
</dbReference>
<evidence type="ECO:0000256" key="3">
    <source>
        <dbReference type="ARBA" id="ARBA00012438"/>
    </source>
</evidence>
<dbReference type="SMART" id="SM00387">
    <property type="entry name" value="HATPase_c"/>
    <property type="match status" value="1"/>
</dbReference>
<dbReference type="SUPFAM" id="SSF47384">
    <property type="entry name" value="Homodimeric domain of signal transducing histidine kinase"/>
    <property type="match status" value="1"/>
</dbReference>
<keyword evidence="11" id="KW-1133">Transmembrane helix</keyword>
<evidence type="ECO:0000256" key="1">
    <source>
        <dbReference type="ARBA" id="ARBA00000085"/>
    </source>
</evidence>
<dbReference type="InterPro" id="IPR036890">
    <property type="entry name" value="HATPase_C_sf"/>
</dbReference>
<dbReference type="CDD" id="cd00075">
    <property type="entry name" value="HATPase"/>
    <property type="match status" value="1"/>
</dbReference>
<dbReference type="InterPro" id="IPR003594">
    <property type="entry name" value="HATPase_dom"/>
</dbReference>
<dbReference type="PROSITE" id="PS50109">
    <property type="entry name" value="HIS_KIN"/>
    <property type="match status" value="1"/>
</dbReference>
<reference evidence="13" key="1">
    <citation type="journal article" date="2024" name="Int. J. Syst. Evol. Microbiol.">
        <title>Polycladomyces zharkentensis sp. nov., a novel thermophilic cellulose- and starch-degrading member of the Bacillota from a geothermal aquifer in Kazakhstan.</title>
        <authorList>
            <person name="Mashzhan A."/>
            <person name="Kistaubayeva A."/>
            <person name="Javier-Lopez R."/>
            <person name="Bissenova U."/>
            <person name="Bissenbay A."/>
            <person name="Birkeland N.K."/>
        </authorList>
    </citation>
    <scope>NUCLEOTIDE SEQUENCE</scope>
    <source>
        <strain evidence="13">ZKZ2T</strain>
    </source>
</reference>
<dbReference type="EMBL" id="JAFHAP010000013">
    <property type="protein sequence ID" value="MBN2910552.1"/>
    <property type="molecule type" value="Genomic_DNA"/>
</dbReference>
<evidence type="ECO:0000259" key="12">
    <source>
        <dbReference type="PROSITE" id="PS50109"/>
    </source>
</evidence>
<feature type="transmembrane region" description="Helical" evidence="11">
    <location>
        <begin position="156"/>
        <end position="177"/>
    </location>
</feature>
<dbReference type="InterPro" id="IPR050351">
    <property type="entry name" value="BphY/WalK/GraS-like"/>
</dbReference>
<evidence type="ECO:0000313" key="14">
    <source>
        <dbReference type="Proteomes" id="UP001177120"/>
    </source>
</evidence>
<sequence length="481" mass="55522">MDLRRRLAWQLLSRIIILFSLLLIIAFVSSWMIQALLDSENSSEVRLDHTVKTIVKSTQIRNGTVTINPDTEKLLAREQMWIQILNSHGHEIYQFHRPLDRTSSHYTPGEFYSLMKELEKDDDIVSIVNKHINHEKITWVIGGKVHQTGVPFVYQVQYMVTTVLCSFLAAILISVLFGKRLGNPLIHILLWIKNLADKTYQEPLDQYGRPASLNKRNGLKKNFRLYKEVIQALNQLTNTLRQSEEDRLRLEKTREDWIVGVTHDFKTPLSTIKGYVDVLSSDRYQWSEEDIRNIAAILQERIQYMEDLINDFSLAFQLKNQSLVLHKEVVDIVELCREATITIANLPQSDHKELVFRSNVTSLRYHLDKHWFKRILENIIANAVNHNPDGTKIEVLVEALSVSKTNDPRVQIVISDNGVGMDEETQARLFERYYRGVDSNTSHRGTGLGMAISYQLILAHKGWISVDSKPNEGTVVRIFLP</sequence>
<keyword evidence="11" id="KW-0812">Transmembrane</keyword>
<dbReference type="Proteomes" id="UP001177120">
    <property type="component" value="Unassembled WGS sequence"/>
</dbReference>
<comment type="catalytic activity">
    <reaction evidence="1">
        <text>ATP + protein L-histidine = ADP + protein N-phospho-L-histidine.</text>
        <dbReference type="EC" id="2.7.13.3"/>
    </reaction>
</comment>
<evidence type="ECO:0000256" key="11">
    <source>
        <dbReference type="SAM" id="Phobius"/>
    </source>
</evidence>
<keyword evidence="10" id="KW-0175">Coiled coil</keyword>
<feature type="coiled-coil region" evidence="10">
    <location>
        <begin position="226"/>
        <end position="253"/>
    </location>
</feature>
<dbReference type="SMART" id="SM00388">
    <property type="entry name" value="HisKA"/>
    <property type="match status" value="1"/>
</dbReference>
<dbReference type="PANTHER" id="PTHR45453">
    <property type="entry name" value="PHOSPHATE REGULON SENSOR PROTEIN PHOR"/>
    <property type="match status" value="1"/>
</dbReference>
<evidence type="ECO:0000256" key="8">
    <source>
        <dbReference type="ARBA" id="ARBA00022840"/>
    </source>
</evidence>
<evidence type="ECO:0000256" key="6">
    <source>
        <dbReference type="ARBA" id="ARBA00022741"/>
    </source>
</evidence>